<gene>
    <name evidence="2" type="ORF">GQX73_g6881</name>
</gene>
<feature type="compositionally biased region" description="Basic and acidic residues" evidence="1">
    <location>
        <begin position="160"/>
        <end position="170"/>
    </location>
</feature>
<feature type="compositionally biased region" description="Basic and acidic residues" evidence="1">
    <location>
        <begin position="243"/>
        <end position="261"/>
    </location>
</feature>
<protein>
    <submittedName>
        <fullName evidence="2">Uncharacterized protein</fullName>
    </submittedName>
</protein>
<evidence type="ECO:0000313" key="3">
    <source>
        <dbReference type="Proteomes" id="UP000481858"/>
    </source>
</evidence>
<feature type="compositionally biased region" description="Pro residues" evidence="1">
    <location>
        <begin position="30"/>
        <end position="41"/>
    </location>
</feature>
<feature type="region of interest" description="Disordered" evidence="1">
    <location>
        <begin position="18"/>
        <end position="62"/>
    </location>
</feature>
<dbReference type="Proteomes" id="UP000481858">
    <property type="component" value="Unassembled WGS sequence"/>
</dbReference>
<evidence type="ECO:0000256" key="1">
    <source>
        <dbReference type="SAM" id="MobiDB-lite"/>
    </source>
</evidence>
<dbReference type="InParanoid" id="A0A7C8MMM9"/>
<reference evidence="2 3" key="1">
    <citation type="submission" date="2019-12" db="EMBL/GenBank/DDBJ databases">
        <title>Draft genome sequence of the ascomycete Xylaria multiplex DSM 110363.</title>
        <authorList>
            <person name="Buettner E."/>
            <person name="Kellner H."/>
        </authorList>
    </citation>
    <scope>NUCLEOTIDE SEQUENCE [LARGE SCALE GENOMIC DNA]</scope>
    <source>
        <strain evidence="2 3">DSM 110363</strain>
    </source>
</reference>
<evidence type="ECO:0000313" key="2">
    <source>
        <dbReference type="EMBL" id="KAF2966690.1"/>
    </source>
</evidence>
<dbReference type="AlphaFoldDB" id="A0A7C8MMM9"/>
<accession>A0A7C8MMM9</accession>
<comment type="caution">
    <text evidence="2">The sequence shown here is derived from an EMBL/GenBank/DDBJ whole genome shotgun (WGS) entry which is preliminary data.</text>
</comment>
<organism evidence="2 3">
    <name type="scientific">Xylaria multiplex</name>
    <dbReference type="NCBI Taxonomy" id="323545"/>
    <lineage>
        <taxon>Eukaryota</taxon>
        <taxon>Fungi</taxon>
        <taxon>Dikarya</taxon>
        <taxon>Ascomycota</taxon>
        <taxon>Pezizomycotina</taxon>
        <taxon>Sordariomycetes</taxon>
        <taxon>Xylariomycetidae</taxon>
        <taxon>Xylariales</taxon>
        <taxon>Xylariaceae</taxon>
        <taxon>Xylaria</taxon>
    </lineage>
</organism>
<sequence>MASTFEMPFFSTQDLFLSSQDVKDIEEDPMPPPKARVPMPMPSKDCSKQQTPPRPSPKQFFNMSCRETRYKYIMERNRTAAWEGPEAKRKARKELDRFQAEEDKLLQALLDNPDEGGGDSREAIPVEENCATKPEATRGESPVTQLHSTPMRPAQPSHATHIDSLDRSARESTSGSGPIIGDAAQSHMRKPPDIQRSRSGTSSSGKSQRSTRPKGSYEAMLELLDKGPTPPRRGHGSSPPNGDRGDGARCSEKNQITKESHATAAIISASQETDYDCGEEWDDDDLLCDML</sequence>
<feature type="compositionally biased region" description="Low complexity" evidence="1">
    <location>
        <begin position="197"/>
        <end position="210"/>
    </location>
</feature>
<proteinExistence type="predicted"/>
<dbReference type="EMBL" id="WUBL01000083">
    <property type="protein sequence ID" value="KAF2966690.1"/>
    <property type="molecule type" value="Genomic_DNA"/>
</dbReference>
<name>A0A7C8MMM9_9PEZI</name>
<feature type="region of interest" description="Disordered" evidence="1">
    <location>
        <begin position="106"/>
        <end position="281"/>
    </location>
</feature>
<dbReference type="OrthoDB" id="4590776at2759"/>
<keyword evidence="3" id="KW-1185">Reference proteome</keyword>